<comment type="similarity">
    <text evidence="2 8">Belongs to the TFIIF alpha subunit family.</text>
</comment>
<keyword evidence="6 8" id="KW-0539">Nucleus</keyword>
<evidence type="ECO:0000256" key="7">
    <source>
        <dbReference type="ARBA" id="ARBA00025232"/>
    </source>
</evidence>
<keyword evidence="5 8" id="KW-0804">Transcription</keyword>
<dbReference type="SUPFAM" id="SSF46785">
    <property type="entry name" value="Winged helix' DNA-binding domain"/>
    <property type="match status" value="1"/>
</dbReference>
<protein>
    <recommendedName>
        <fullName evidence="8">Transcription initiation factor IIF subunit alpha</fullName>
    </recommendedName>
</protein>
<keyword evidence="4 8" id="KW-0238">DNA-binding</keyword>
<dbReference type="GO" id="GO:0006367">
    <property type="term" value="P:transcription initiation at RNA polymerase II promoter"/>
    <property type="evidence" value="ECO:0007669"/>
    <property type="project" value="InterPro"/>
</dbReference>
<feature type="compositionally biased region" description="Low complexity" evidence="9">
    <location>
        <begin position="457"/>
        <end position="468"/>
    </location>
</feature>
<reference evidence="10" key="1">
    <citation type="submission" date="2020-04" db="EMBL/GenBank/DDBJ databases">
        <authorList>
            <person name="Alioto T."/>
            <person name="Alioto T."/>
            <person name="Gomez Garrido J."/>
        </authorList>
    </citation>
    <scope>NUCLEOTIDE SEQUENCE</scope>
    <source>
        <strain evidence="10">A484AB</strain>
    </source>
</reference>
<keyword evidence="3 8" id="KW-0805">Transcription regulation</keyword>
<comment type="caution">
    <text evidence="10">The sequence shown here is derived from an EMBL/GenBank/DDBJ whole genome shotgun (WGS) entry which is preliminary data.</text>
</comment>
<gene>
    <name evidence="10" type="ORF">PACLA_8A017045</name>
</gene>
<dbReference type="PANTHER" id="PTHR13011">
    <property type="entry name" value="TFIIF-ALPHA"/>
    <property type="match status" value="1"/>
</dbReference>
<dbReference type="GO" id="GO:0032968">
    <property type="term" value="P:positive regulation of transcription elongation by RNA polymerase II"/>
    <property type="evidence" value="ECO:0007669"/>
    <property type="project" value="InterPro"/>
</dbReference>
<dbReference type="SUPFAM" id="SSF50916">
    <property type="entry name" value="Rap30/74 interaction domains"/>
    <property type="match status" value="1"/>
</dbReference>
<evidence type="ECO:0000313" key="10">
    <source>
        <dbReference type="EMBL" id="CAB3986208.1"/>
    </source>
</evidence>
<dbReference type="GO" id="GO:0003677">
    <property type="term" value="F:DNA binding"/>
    <property type="evidence" value="ECO:0007669"/>
    <property type="project" value="UniProtKB-KW"/>
</dbReference>
<dbReference type="GO" id="GO:0001096">
    <property type="term" value="F:TFIIF-class transcription factor complex binding"/>
    <property type="evidence" value="ECO:0007669"/>
    <property type="project" value="TreeGrafter"/>
</dbReference>
<dbReference type="InterPro" id="IPR036388">
    <property type="entry name" value="WH-like_DNA-bd_sf"/>
</dbReference>
<dbReference type="AlphaFoldDB" id="A0A7D9HNV2"/>
<proteinExistence type="inferred from homology"/>
<evidence type="ECO:0000256" key="1">
    <source>
        <dbReference type="ARBA" id="ARBA00004123"/>
    </source>
</evidence>
<dbReference type="Proteomes" id="UP001152795">
    <property type="component" value="Unassembled WGS sequence"/>
</dbReference>
<dbReference type="InterPro" id="IPR011039">
    <property type="entry name" value="TFIIF_interaction"/>
</dbReference>
<evidence type="ECO:0000256" key="6">
    <source>
        <dbReference type="ARBA" id="ARBA00023242"/>
    </source>
</evidence>
<feature type="compositionally biased region" description="Acidic residues" evidence="9">
    <location>
        <begin position="239"/>
        <end position="258"/>
    </location>
</feature>
<evidence type="ECO:0000256" key="8">
    <source>
        <dbReference type="RuleBase" id="RU366044"/>
    </source>
</evidence>
<evidence type="ECO:0000256" key="4">
    <source>
        <dbReference type="ARBA" id="ARBA00023125"/>
    </source>
</evidence>
<sequence>MADKKASLLLQGPIPVKPSTSSMSKASSSGGNKSTVPFNLDNYNSFTVKLPRDVKKRHSIMKFNTNIDVSAISKAHMQRQRNTAESKEEEMPKFGAGSEYGREQRMEARRKKRGYLKKRVKDEDLPWILKTGGRGGKTYKGVKEATMVQNAAYYVFTEADDGSFEAFPVDAQYRFTPVIKYRTLTADEAEEEFSLRNKTINYFSLMVKKRLTDTEGKTGDEEVAIPKVKSKVDKLQIYNDDDLEDMSNDEGDDEQEHLDEEKFQKAKKKLGKTKKSEKEDGGSDFEEMEDGYEDSKELDYSETSSSDEELEKKKGDTKPQAEDDLNAQLNPDSEDDSELEEDSLSKGGLLLKDMLKQNDDSSDDEDDEDQTTSAVLLQGQKKKGKKAGSGSSTSSSSRSDTPTKGVETADKTIADAAKKLKDISSPVSSKKRPKNSPGDETPSKKARKETDSPIHRSASGSSIASRALSEPERPGSRGSPEVGITEDAVRRYLSHKPMTTKDLLKKFKTKKTGLTSEQTVQQIATILKKIVPEQKMIKGKLYLSLKRS</sequence>
<name>A0A7D9HNV2_PARCT</name>
<dbReference type="GO" id="GO:0016251">
    <property type="term" value="F:RNA polymerase II general transcription initiation factor activity"/>
    <property type="evidence" value="ECO:0007669"/>
    <property type="project" value="TreeGrafter"/>
</dbReference>
<feature type="compositionally biased region" description="Low complexity" evidence="9">
    <location>
        <begin position="19"/>
        <end position="35"/>
    </location>
</feature>
<comment type="subcellular location">
    <subcellularLocation>
        <location evidence="1 8">Nucleus</location>
    </subcellularLocation>
</comment>
<feature type="compositionally biased region" description="Acidic residues" evidence="9">
    <location>
        <begin position="282"/>
        <end position="292"/>
    </location>
</feature>
<keyword evidence="11" id="KW-1185">Reference proteome</keyword>
<dbReference type="EMBL" id="CACRXK020000979">
    <property type="protein sequence ID" value="CAB3986208.1"/>
    <property type="molecule type" value="Genomic_DNA"/>
</dbReference>
<dbReference type="InterPro" id="IPR036390">
    <property type="entry name" value="WH_DNA-bd_sf"/>
</dbReference>
<organism evidence="10 11">
    <name type="scientific">Paramuricea clavata</name>
    <name type="common">Red gorgonian</name>
    <name type="synonym">Violescent sea-whip</name>
    <dbReference type="NCBI Taxonomy" id="317549"/>
    <lineage>
        <taxon>Eukaryota</taxon>
        <taxon>Metazoa</taxon>
        <taxon>Cnidaria</taxon>
        <taxon>Anthozoa</taxon>
        <taxon>Octocorallia</taxon>
        <taxon>Malacalcyonacea</taxon>
        <taxon>Plexauridae</taxon>
        <taxon>Paramuricea</taxon>
    </lineage>
</organism>
<feature type="compositionally biased region" description="Low complexity" evidence="9">
    <location>
        <begin position="388"/>
        <end position="405"/>
    </location>
</feature>
<dbReference type="GO" id="GO:0005674">
    <property type="term" value="C:transcription factor TFIIF complex"/>
    <property type="evidence" value="ECO:0007669"/>
    <property type="project" value="TreeGrafter"/>
</dbReference>
<dbReference type="Pfam" id="PF05793">
    <property type="entry name" value="TFIIF_alpha"/>
    <property type="match status" value="1"/>
</dbReference>
<feature type="compositionally biased region" description="Basic and acidic residues" evidence="9">
    <location>
        <begin position="407"/>
        <end position="422"/>
    </location>
</feature>
<feature type="compositionally biased region" description="Acidic residues" evidence="9">
    <location>
        <begin position="360"/>
        <end position="370"/>
    </location>
</feature>
<evidence type="ECO:0000256" key="5">
    <source>
        <dbReference type="ARBA" id="ARBA00023163"/>
    </source>
</evidence>
<evidence type="ECO:0000256" key="9">
    <source>
        <dbReference type="SAM" id="MobiDB-lite"/>
    </source>
</evidence>
<accession>A0A7D9HNV2</accession>
<feature type="region of interest" description="Disordered" evidence="9">
    <location>
        <begin position="239"/>
        <end position="488"/>
    </location>
</feature>
<evidence type="ECO:0000256" key="3">
    <source>
        <dbReference type="ARBA" id="ARBA00023015"/>
    </source>
</evidence>
<dbReference type="OrthoDB" id="76676at2759"/>
<dbReference type="PANTHER" id="PTHR13011:SF0">
    <property type="entry name" value="GENERAL TRANSCRIPTION FACTOR IIF SUBUNIT 1"/>
    <property type="match status" value="1"/>
</dbReference>
<evidence type="ECO:0000313" key="11">
    <source>
        <dbReference type="Proteomes" id="UP001152795"/>
    </source>
</evidence>
<comment type="function">
    <text evidence="7 8">TFIIF is a general transcription initiation factor that binds to RNA polymerase II and helps to recruit it to the initiation complex in collaboration with TFIIB. It promotes transcription elongation.</text>
</comment>
<feature type="region of interest" description="Disordered" evidence="9">
    <location>
        <begin position="1"/>
        <end position="38"/>
    </location>
</feature>
<feature type="compositionally biased region" description="Acidic residues" evidence="9">
    <location>
        <begin position="332"/>
        <end position="342"/>
    </location>
</feature>
<dbReference type="Gene3D" id="1.10.10.10">
    <property type="entry name" value="Winged helix-like DNA-binding domain superfamily/Winged helix DNA-binding domain"/>
    <property type="match status" value="1"/>
</dbReference>
<dbReference type="InterPro" id="IPR008851">
    <property type="entry name" value="TFIIF-alpha"/>
</dbReference>
<feature type="compositionally biased region" description="Basic and acidic residues" evidence="9">
    <location>
        <begin position="310"/>
        <end position="321"/>
    </location>
</feature>
<evidence type="ECO:0000256" key="2">
    <source>
        <dbReference type="ARBA" id="ARBA00005249"/>
    </source>
</evidence>